<protein>
    <submittedName>
        <fullName evidence="1">Uncharacterized protein</fullName>
    </submittedName>
</protein>
<comment type="caution">
    <text evidence="1">The sequence shown here is derived from an EMBL/GenBank/DDBJ whole genome shotgun (WGS) entry which is preliminary data.</text>
</comment>
<dbReference type="GeneID" id="95985042"/>
<dbReference type="RefSeq" id="XP_069209943.1">
    <property type="nucleotide sequence ID" value="XM_069352525.1"/>
</dbReference>
<evidence type="ECO:0000313" key="2">
    <source>
        <dbReference type="Proteomes" id="UP001565368"/>
    </source>
</evidence>
<proteinExistence type="predicted"/>
<evidence type="ECO:0000313" key="1">
    <source>
        <dbReference type="EMBL" id="KAL1409999.1"/>
    </source>
</evidence>
<accession>A0ABR3Q5J0</accession>
<reference evidence="1 2" key="1">
    <citation type="submission" date="2023-08" db="EMBL/GenBank/DDBJ databases">
        <title>Annotated Genome Sequence of Vanrija albida AlHP1.</title>
        <authorList>
            <person name="Herzog R."/>
        </authorList>
    </citation>
    <scope>NUCLEOTIDE SEQUENCE [LARGE SCALE GENOMIC DNA]</scope>
    <source>
        <strain evidence="1 2">AlHP1</strain>
    </source>
</reference>
<dbReference type="EMBL" id="JBBXJM010000003">
    <property type="protein sequence ID" value="KAL1409999.1"/>
    <property type="molecule type" value="Genomic_DNA"/>
</dbReference>
<keyword evidence="2" id="KW-1185">Reference proteome</keyword>
<gene>
    <name evidence="1" type="ORF">Q8F55_003999</name>
</gene>
<organism evidence="1 2">
    <name type="scientific">Vanrija albida</name>
    <dbReference type="NCBI Taxonomy" id="181172"/>
    <lineage>
        <taxon>Eukaryota</taxon>
        <taxon>Fungi</taxon>
        <taxon>Dikarya</taxon>
        <taxon>Basidiomycota</taxon>
        <taxon>Agaricomycotina</taxon>
        <taxon>Tremellomycetes</taxon>
        <taxon>Trichosporonales</taxon>
        <taxon>Trichosporonaceae</taxon>
        <taxon>Vanrija</taxon>
    </lineage>
</organism>
<name>A0ABR3Q5J0_9TREE</name>
<dbReference type="Proteomes" id="UP001565368">
    <property type="component" value="Unassembled WGS sequence"/>
</dbReference>
<sequence>MAAHTPPIALPTPGSAGFSPALVRAVYAAPSLRGWQPDGTLLAVFLLALVARRGGVLIDVVREHGYPLPGVNRVMRTAVALAECVFGLETRTIHVAAHSTAADVSFEPRAACFVVTGLEDAPPPVLVKLRNEVASANKWVRPPLLVWVRSEDKADDSPPWLIDLFACSIVVVPEDIDPPPAGVESAALIPPDYVADLRTLLEITHVHPPLEVHISNLVAALSLHPALASSISARAEEALNRLIRAQRLLASPFDLPPNWEDNLHTWQHEVGNPNAAARRQVKATGGLSGGPGGVDTWARRAGEVPRTAAVVGPGCDEWYCLPENVAGAWALAVRHRVRVREPGQGALYQLNGTARERAAKVSKHEGSVKEAAGRRREVDQALEELLLTV</sequence>